<gene>
    <name evidence="2" type="ORF">QOL99_05705</name>
</gene>
<dbReference type="EMBL" id="JASNGB010000033">
    <property type="protein sequence ID" value="MDL2343645.1"/>
    <property type="molecule type" value="Genomic_DNA"/>
</dbReference>
<dbReference type="Proteomes" id="UP001302059">
    <property type="component" value="Unassembled WGS sequence"/>
</dbReference>
<feature type="transmembrane region" description="Helical" evidence="1">
    <location>
        <begin position="83"/>
        <end position="102"/>
    </location>
</feature>
<dbReference type="InterPro" id="IPR047928">
    <property type="entry name" value="Perm_prefix_1"/>
</dbReference>
<organism evidence="2 3">
    <name type="scientific">Deinococcus rhizophilus</name>
    <dbReference type="NCBI Taxonomy" id="3049544"/>
    <lineage>
        <taxon>Bacteria</taxon>
        <taxon>Thermotogati</taxon>
        <taxon>Deinococcota</taxon>
        <taxon>Deinococci</taxon>
        <taxon>Deinococcales</taxon>
        <taxon>Deinococcaceae</taxon>
        <taxon>Deinococcus</taxon>
    </lineage>
</organism>
<name>A0ABT7JF13_9DEIO</name>
<evidence type="ECO:0000256" key="1">
    <source>
        <dbReference type="SAM" id="Phobius"/>
    </source>
</evidence>
<protein>
    <submittedName>
        <fullName evidence="2">Permease prefix domain 1-containing protein</fullName>
    </submittedName>
</protein>
<comment type="caution">
    <text evidence="2">The sequence shown here is derived from an EMBL/GenBank/DDBJ whole genome shotgun (WGS) entry which is preliminary data.</text>
</comment>
<evidence type="ECO:0000313" key="2">
    <source>
        <dbReference type="EMBL" id="MDL2343645.1"/>
    </source>
</evidence>
<keyword evidence="1" id="KW-1133">Transmembrane helix</keyword>
<keyword evidence="1" id="KW-0472">Membrane</keyword>
<reference evidence="2 3" key="1">
    <citation type="submission" date="2023-05" db="EMBL/GenBank/DDBJ databases">
        <authorList>
            <person name="Gao F."/>
        </authorList>
    </citation>
    <scope>NUCLEOTIDE SEQUENCE [LARGE SCALE GENOMIC DNA]</scope>
    <source>
        <strain evidence="2 3">MIMF12</strain>
    </source>
</reference>
<sequence length="379" mass="39323">MTRAVPATPAPLAAYLRRATWGLPPERQQELWDELEDHVLTRADGLCLSGLSPEAALSQALRELGPPTRVSAGMTQVYLMPKLILTASAAALALSAALYALAGGAEGGVTTLPVLTQRPAKPTCVRGTVPQNVTVVSQQGGVTCFTYNDPRVYRGVYLRLSTLRDALRTHGIEAAVQPGANLVFRLPEAGRVVVSGFTGSDGQGYVSAAGLVAAASGAPLTLSGFAAPVVTLAGVPLRFGDGQTASVGEDFYGELSQALVERVVPLWDDPASLSVTTLAEGGFTHRVGTGLPPGEVVLLVTRRTFGNDFVTSAAEVGADGTATLRSSQQRLRFVFSSGQLSAPSPDGSASALLVRVTGVPLQNLPTVVTLPTPRTSEGR</sequence>
<evidence type="ECO:0000313" key="3">
    <source>
        <dbReference type="Proteomes" id="UP001302059"/>
    </source>
</evidence>
<dbReference type="RefSeq" id="WP_285522176.1">
    <property type="nucleotide sequence ID" value="NZ_JASNGB010000033.1"/>
</dbReference>
<accession>A0ABT7JF13</accession>
<keyword evidence="1" id="KW-0812">Transmembrane</keyword>
<keyword evidence="3" id="KW-1185">Reference proteome</keyword>
<dbReference type="NCBIfam" id="NF038403">
    <property type="entry name" value="perm_prefix_1"/>
    <property type="match status" value="1"/>
</dbReference>
<proteinExistence type="predicted"/>